<dbReference type="SUPFAM" id="SSF50978">
    <property type="entry name" value="WD40 repeat-like"/>
    <property type="match status" value="1"/>
</dbReference>
<evidence type="ECO:0000256" key="3">
    <source>
        <dbReference type="ARBA" id="ARBA00023242"/>
    </source>
</evidence>
<name>A0AAV6JCZ3_9ERIC</name>
<evidence type="ECO:0000256" key="1">
    <source>
        <dbReference type="ARBA" id="ARBA00004123"/>
    </source>
</evidence>
<evidence type="ECO:0000313" key="6">
    <source>
        <dbReference type="Proteomes" id="UP000823749"/>
    </source>
</evidence>
<sequence length="159" mass="18034">MTYTKRAGSDESVSTEEWNGRTLEGLIAVAVGEKMNSYDNRRRVFSRLGRVKKFVLSCGKDSLVKLWEVGTGRLVKQYVGATHTQLRCQAVFNDTEEFVLSIDEPNNEIVIWDAITAEKVAKWPSNHIGAPRWLEHSPTEAAFVSCGNDRSVRFWKELL</sequence>
<reference evidence="5" key="1">
    <citation type="submission" date="2020-08" db="EMBL/GenBank/DDBJ databases">
        <title>Plant Genome Project.</title>
        <authorList>
            <person name="Zhang R.-G."/>
        </authorList>
    </citation>
    <scope>NUCLEOTIDE SEQUENCE</scope>
    <source>
        <strain evidence="5">WSP0</strain>
        <tissue evidence="5">Leaf</tissue>
    </source>
</reference>
<dbReference type="PANTHER" id="PTHR44133:SF2">
    <property type="entry name" value="CLEAVAGE STIMULATION FACTOR SUBUNIT 1"/>
    <property type="match status" value="1"/>
</dbReference>
<protein>
    <recommendedName>
        <fullName evidence="4">Cleavage stimulation factor 50 kDa subunit</fullName>
    </recommendedName>
</protein>
<dbReference type="InterPro" id="IPR044633">
    <property type="entry name" value="CstF1-like"/>
</dbReference>
<evidence type="ECO:0000313" key="5">
    <source>
        <dbReference type="EMBL" id="KAG5536419.1"/>
    </source>
</evidence>
<gene>
    <name evidence="5" type="ORF">RHGRI_024001</name>
</gene>
<dbReference type="PANTHER" id="PTHR44133">
    <property type="entry name" value="CLEAVAGE STIMULATION FACTOR SUBUNIT 1"/>
    <property type="match status" value="1"/>
</dbReference>
<dbReference type="Gene3D" id="2.130.10.10">
    <property type="entry name" value="YVTN repeat-like/Quinoprotein amine dehydrogenase"/>
    <property type="match status" value="1"/>
</dbReference>
<evidence type="ECO:0000256" key="4">
    <source>
        <dbReference type="ARBA" id="ARBA00029851"/>
    </source>
</evidence>
<dbReference type="Proteomes" id="UP000823749">
    <property type="component" value="Chromosome 8"/>
</dbReference>
<dbReference type="EMBL" id="JACTNZ010000008">
    <property type="protein sequence ID" value="KAG5536419.1"/>
    <property type="molecule type" value="Genomic_DNA"/>
</dbReference>
<dbReference type="InterPro" id="IPR036322">
    <property type="entry name" value="WD40_repeat_dom_sf"/>
</dbReference>
<dbReference type="InterPro" id="IPR015943">
    <property type="entry name" value="WD40/YVTN_repeat-like_dom_sf"/>
</dbReference>
<dbReference type="Pfam" id="PF00400">
    <property type="entry name" value="WD40"/>
    <property type="match status" value="1"/>
</dbReference>
<dbReference type="GO" id="GO:0031124">
    <property type="term" value="P:mRNA 3'-end processing"/>
    <property type="evidence" value="ECO:0007669"/>
    <property type="project" value="InterPro"/>
</dbReference>
<keyword evidence="3" id="KW-0539">Nucleus</keyword>
<dbReference type="AlphaFoldDB" id="A0AAV6JCZ3"/>
<comment type="subcellular location">
    <subcellularLocation>
        <location evidence="1">Nucleus</location>
    </subcellularLocation>
</comment>
<dbReference type="GO" id="GO:0003723">
    <property type="term" value="F:RNA binding"/>
    <property type="evidence" value="ECO:0007669"/>
    <property type="project" value="TreeGrafter"/>
</dbReference>
<proteinExistence type="predicted"/>
<evidence type="ECO:0000256" key="2">
    <source>
        <dbReference type="ARBA" id="ARBA00022664"/>
    </source>
</evidence>
<keyword evidence="2" id="KW-0507">mRNA processing</keyword>
<organism evidence="5 6">
    <name type="scientific">Rhododendron griersonianum</name>
    <dbReference type="NCBI Taxonomy" id="479676"/>
    <lineage>
        <taxon>Eukaryota</taxon>
        <taxon>Viridiplantae</taxon>
        <taxon>Streptophyta</taxon>
        <taxon>Embryophyta</taxon>
        <taxon>Tracheophyta</taxon>
        <taxon>Spermatophyta</taxon>
        <taxon>Magnoliopsida</taxon>
        <taxon>eudicotyledons</taxon>
        <taxon>Gunneridae</taxon>
        <taxon>Pentapetalae</taxon>
        <taxon>asterids</taxon>
        <taxon>Ericales</taxon>
        <taxon>Ericaceae</taxon>
        <taxon>Ericoideae</taxon>
        <taxon>Rhodoreae</taxon>
        <taxon>Rhododendron</taxon>
    </lineage>
</organism>
<keyword evidence="6" id="KW-1185">Reference proteome</keyword>
<accession>A0AAV6JCZ3</accession>
<dbReference type="InterPro" id="IPR001680">
    <property type="entry name" value="WD40_rpt"/>
</dbReference>
<dbReference type="GO" id="GO:0005848">
    <property type="term" value="C:mRNA cleavage stimulating factor complex"/>
    <property type="evidence" value="ECO:0007669"/>
    <property type="project" value="InterPro"/>
</dbReference>
<comment type="caution">
    <text evidence="5">The sequence shown here is derived from an EMBL/GenBank/DDBJ whole genome shotgun (WGS) entry which is preliminary data.</text>
</comment>